<dbReference type="InterPro" id="IPR006675">
    <property type="entry name" value="HDIG_dom"/>
</dbReference>
<feature type="transmembrane region" description="Helical" evidence="2">
    <location>
        <begin position="151"/>
        <end position="170"/>
    </location>
</feature>
<dbReference type="Proteomes" id="UP000051269">
    <property type="component" value="Unassembled WGS sequence"/>
</dbReference>
<dbReference type="SUPFAM" id="SSF109604">
    <property type="entry name" value="HD-domain/PDEase-like"/>
    <property type="match status" value="1"/>
</dbReference>
<protein>
    <recommendedName>
        <fullName evidence="3">HD/PDEase domain-containing protein</fullName>
    </recommendedName>
</protein>
<dbReference type="Pfam" id="PF07698">
    <property type="entry name" value="7TM-7TMR_HD"/>
    <property type="match status" value="1"/>
</dbReference>
<evidence type="ECO:0000256" key="1">
    <source>
        <dbReference type="SAM" id="MobiDB-lite"/>
    </source>
</evidence>
<organism evidence="4 5">
    <name type="scientific">Verrucomicrobia subdivision 6 bacterium BACL9 MAG-120507-bin52</name>
    <dbReference type="NCBI Taxonomy" id="1655590"/>
    <lineage>
        <taxon>Bacteria</taxon>
        <taxon>Pseudomonadati</taxon>
        <taxon>Verrucomicrobiota</taxon>
        <taxon>Verrucomicrobiia</taxon>
        <taxon>Verrucomicrobiales</taxon>
        <taxon>Verrucomicrobia subdivision 6</taxon>
    </lineage>
</organism>
<feature type="transmembrane region" description="Helical" evidence="2">
    <location>
        <begin position="81"/>
        <end position="103"/>
    </location>
</feature>
<dbReference type="NCBIfam" id="TIGR00277">
    <property type="entry name" value="HDIG"/>
    <property type="match status" value="1"/>
</dbReference>
<proteinExistence type="predicted"/>
<dbReference type="EMBL" id="LIBO01000021">
    <property type="protein sequence ID" value="KRO62927.1"/>
    <property type="molecule type" value="Genomic_DNA"/>
</dbReference>
<gene>
    <name evidence="4" type="ORF">ABR82_08745</name>
</gene>
<keyword evidence="2" id="KW-0812">Transmembrane</keyword>
<feature type="transmembrane region" description="Helical" evidence="2">
    <location>
        <begin position="50"/>
        <end position="69"/>
    </location>
</feature>
<evidence type="ECO:0000259" key="3">
    <source>
        <dbReference type="SMART" id="SM00471"/>
    </source>
</evidence>
<keyword evidence="2" id="KW-0472">Membrane</keyword>
<feature type="region of interest" description="Disordered" evidence="1">
    <location>
        <begin position="481"/>
        <end position="514"/>
    </location>
</feature>
<dbReference type="PANTHER" id="PTHR36442">
    <property type="entry name" value="CYCLIC-DI-AMP PHOSPHODIESTERASE PGPH"/>
    <property type="match status" value="1"/>
</dbReference>
<dbReference type="InterPro" id="IPR011621">
    <property type="entry name" value="Metal-dep_PHydrolase_7TM_intra"/>
</dbReference>
<dbReference type="PANTHER" id="PTHR36442:SF1">
    <property type="entry name" value="CYCLIC-DI-AMP PHOSPHODIESTERASE PGPH"/>
    <property type="match status" value="1"/>
</dbReference>
<evidence type="ECO:0000313" key="5">
    <source>
        <dbReference type="Proteomes" id="UP000051269"/>
    </source>
</evidence>
<dbReference type="AlphaFoldDB" id="A0A0R2RJJ6"/>
<accession>A0A0R2RJJ6</accession>
<keyword evidence="2" id="KW-1133">Transmembrane helix</keyword>
<dbReference type="InterPro" id="IPR006674">
    <property type="entry name" value="HD_domain"/>
</dbReference>
<sequence length="514" mass="55908">MSRPPSLNRRTPSEHRLETDPIVRFFLFLGTSVAAYSLSLFTPAGAGPSAWIAAIFVAIVLPLILSVVLPETLQRNRLLALFLLALVANFAFILLLLSIAPRISFGASSYLIPPALAALVLTTLVGPRAGLLLIALLGMGEFFLLRPDSRYLLSSLITGLAAIFLSRKIARRSDLLRAGAGLGLVALLATIFSSGLNFALARNVLLTEAISAAGLGLFGAIVVGALLPILESAFDRTTDLSWLELTSLDHPVLRRLSLEAPGTYLHSILVGHLAEAAASSTHTANPRACRAMALYHDIGKIDQAEYFTENFNPTDPNPHANLTPSMSALIILAHVKDGVSLARQHGLPRRIREAIREHHGTSLVWYFYQKALQQEKDARAGGKILRLRDEDIPPVEESPFRYGGPIPQSPETALLSLADMAESASRSMEKPIPGDAAKLVEKLFSEREAEGHWNRSGLTQSEWKSARHSLATALESILRPRIRYPKDRRAQKTHPHPVEESPAPIPGESRLSPS</sequence>
<feature type="transmembrane region" description="Helical" evidence="2">
    <location>
        <begin position="212"/>
        <end position="230"/>
    </location>
</feature>
<dbReference type="Pfam" id="PF01966">
    <property type="entry name" value="HD"/>
    <property type="match status" value="1"/>
</dbReference>
<feature type="transmembrane region" description="Helical" evidence="2">
    <location>
        <begin position="176"/>
        <end position="200"/>
    </location>
</feature>
<dbReference type="InterPro" id="IPR003607">
    <property type="entry name" value="HD/PDEase_dom"/>
</dbReference>
<dbReference type="InterPro" id="IPR052722">
    <property type="entry name" value="PgpH_phosphodiesterase"/>
</dbReference>
<name>A0A0R2RJJ6_9BACT</name>
<comment type="caution">
    <text evidence="4">The sequence shown here is derived from an EMBL/GenBank/DDBJ whole genome shotgun (WGS) entry which is preliminary data.</text>
</comment>
<dbReference type="SMART" id="SM00471">
    <property type="entry name" value="HDc"/>
    <property type="match status" value="1"/>
</dbReference>
<feature type="transmembrane region" description="Helical" evidence="2">
    <location>
        <begin position="115"/>
        <end position="139"/>
    </location>
</feature>
<evidence type="ECO:0000313" key="4">
    <source>
        <dbReference type="EMBL" id="KRO62927.1"/>
    </source>
</evidence>
<dbReference type="Gene3D" id="1.10.3210.10">
    <property type="entry name" value="Hypothetical protein af1432"/>
    <property type="match status" value="1"/>
</dbReference>
<feature type="transmembrane region" description="Helical" evidence="2">
    <location>
        <begin position="21"/>
        <end position="38"/>
    </location>
</feature>
<dbReference type="CDD" id="cd00077">
    <property type="entry name" value="HDc"/>
    <property type="match status" value="1"/>
</dbReference>
<feature type="domain" description="HD/PDEase" evidence="3">
    <location>
        <begin position="259"/>
        <end position="433"/>
    </location>
</feature>
<reference evidence="4 5" key="1">
    <citation type="submission" date="2015-10" db="EMBL/GenBank/DDBJ databases">
        <title>Metagenome-Assembled Genomes uncover a global brackish microbiome.</title>
        <authorList>
            <person name="Hugerth L.W."/>
            <person name="Larsson J."/>
            <person name="Alneberg J."/>
            <person name="Lindh M.V."/>
            <person name="Legrand C."/>
            <person name="Pinhassi J."/>
            <person name="Andersson A.F."/>
        </authorList>
    </citation>
    <scope>NUCLEOTIDE SEQUENCE [LARGE SCALE GENOMIC DNA]</scope>
    <source>
        <strain evidence="4">BACL18 MAG-120507-bin52</strain>
    </source>
</reference>
<evidence type="ECO:0000256" key="2">
    <source>
        <dbReference type="SAM" id="Phobius"/>
    </source>
</evidence>